<feature type="domain" description="HTH tetR-type" evidence="3">
    <location>
        <begin position="10"/>
        <end position="70"/>
    </location>
</feature>
<dbReference type="Pfam" id="PF00440">
    <property type="entry name" value="TetR_N"/>
    <property type="match status" value="1"/>
</dbReference>
<dbReference type="SUPFAM" id="SSF46689">
    <property type="entry name" value="Homeodomain-like"/>
    <property type="match status" value="1"/>
</dbReference>
<proteinExistence type="predicted"/>
<dbReference type="InterPro" id="IPR050109">
    <property type="entry name" value="HTH-type_TetR-like_transc_reg"/>
</dbReference>
<gene>
    <name evidence="4" type="ORF">GCM10008174_08010</name>
</gene>
<dbReference type="PANTHER" id="PTHR30055">
    <property type="entry name" value="HTH-TYPE TRANSCRIPTIONAL REGULATOR RUTR"/>
    <property type="match status" value="1"/>
</dbReference>
<comment type="caution">
    <text evidence="4">The sequence shown here is derived from an EMBL/GenBank/DDBJ whole genome shotgun (WGS) entry which is preliminary data.</text>
</comment>
<dbReference type="RefSeq" id="WP_271199550.1">
    <property type="nucleotide sequence ID" value="NZ_BSFL01000001.1"/>
</dbReference>
<evidence type="ECO:0000256" key="2">
    <source>
        <dbReference type="PROSITE-ProRule" id="PRU00335"/>
    </source>
</evidence>
<accession>A0A9W6N657</accession>
<keyword evidence="5" id="KW-1185">Reference proteome</keyword>
<reference evidence="4" key="2">
    <citation type="submission" date="2023-01" db="EMBL/GenBank/DDBJ databases">
        <authorList>
            <person name="Sun Q."/>
            <person name="Evtushenko L."/>
        </authorList>
    </citation>
    <scope>NUCLEOTIDE SEQUENCE</scope>
    <source>
        <strain evidence="4">VKM B-2748</strain>
    </source>
</reference>
<protein>
    <submittedName>
        <fullName evidence="4">TetR family transcriptional regulator</fullName>
    </submittedName>
</protein>
<feature type="DNA-binding region" description="H-T-H motif" evidence="2">
    <location>
        <begin position="33"/>
        <end position="52"/>
    </location>
</feature>
<dbReference type="GO" id="GO:0003700">
    <property type="term" value="F:DNA-binding transcription factor activity"/>
    <property type="evidence" value="ECO:0007669"/>
    <property type="project" value="TreeGrafter"/>
</dbReference>
<reference evidence="4" key="1">
    <citation type="journal article" date="2014" name="Int. J. Syst. Evol. Microbiol.">
        <title>Complete genome sequence of Corynebacterium casei LMG S-19264T (=DSM 44701T), isolated from a smear-ripened cheese.</title>
        <authorList>
            <consortium name="US DOE Joint Genome Institute (JGI-PGF)"/>
            <person name="Walter F."/>
            <person name="Albersmeier A."/>
            <person name="Kalinowski J."/>
            <person name="Ruckert C."/>
        </authorList>
    </citation>
    <scope>NUCLEOTIDE SEQUENCE</scope>
    <source>
        <strain evidence="4">VKM B-2748</strain>
    </source>
</reference>
<evidence type="ECO:0000256" key="1">
    <source>
        <dbReference type="ARBA" id="ARBA00023125"/>
    </source>
</evidence>
<evidence type="ECO:0000313" key="4">
    <source>
        <dbReference type="EMBL" id="GLK79060.1"/>
    </source>
</evidence>
<evidence type="ECO:0000313" key="5">
    <source>
        <dbReference type="Proteomes" id="UP001143309"/>
    </source>
</evidence>
<dbReference type="InterPro" id="IPR001647">
    <property type="entry name" value="HTH_TetR"/>
</dbReference>
<dbReference type="Gene3D" id="1.10.357.10">
    <property type="entry name" value="Tetracycline Repressor, domain 2"/>
    <property type="match status" value="1"/>
</dbReference>
<name>A0A9W6N657_9HYPH</name>
<dbReference type="Proteomes" id="UP001143309">
    <property type="component" value="Unassembled WGS sequence"/>
</dbReference>
<dbReference type="EMBL" id="BSFL01000001">
    <property type="protein sequence ID" value="GLK79060.1"/>
    <property type="molecule type" value="Genomic_DNA"/>
</dbReference>
<evidence type="ECO:0000259" key="3">
    <source>
        <dbReference type="PROSITE" id="PS50977"/>
    </source>
</evidence>
<dbReference type="PANTHER" id="PTHR30055:SF226">
    <property type="entry name" value="HTH-TYPE TRANSCRIPTIONAL REGULATOR PKSA"/>
    <property type="match status" value="1"/>
</dbReference>
<dbReference type="InterPro" id="IPR009057">
    <property type="entry name" value="Homeodomain-like_sf"/>
</dbReference>
<dbReference type="GO" id="GO:0000976">
    <property type="term" value="F:transcription cis-regulatory region binding"/>
    <property type="evidence" value="ECO:0007669"/>
    <property type="project" value="TreeGrafter"/>
</dbReference>
<dbReference type="AlphaFoldDB" id="A0A9W6N657"/>
<keyword evidence="1 2" id="KW-0238">DNA-binding</keyword>
<organism evidence="4 5">
    <name type="scientific">Methylopila turkensis</name>
    <dbReference type="NCBI Taxonomy" id="1437816"/>
    <lineage>
        <taxon>Bacteria</taxon>
        <taxon>Pseudomonadati</taxon>
        <taxon>Pseudomonadota</taxon>
        <taxon>Alphaproteobacteria</taxon>
        <taxon>Hyphomicrobiales</taxon>
        <taxon>Methylopilaceae</taxon>
        <taxon>Methylopila</taxon>
    </lineage>
</organism>
<dbReference type="PROSITE" id="PS50977">
    <property type="entry name" value="HTH_TETR_2"/>
    <property type="match status" value="1"/>
</dbReference>
<dbReference type="PRINTS" id="PR00455">
    <property type="entry name" value="HTHTETR"/>
</dbReference>
<sequence>MKVPARRTDPNRRDRLIDVALEVIAEHGVARTTHRRVAEAADVPLGSMTYHFRDLEELIAAAFRRFTERITRVYNEAMASAHTSEQATSVIADLLCGGQWFSPKDVVLVCELYVFAIRNPDTRVMFGEWAALSMQIMEEHYPPDIARQLESIVGGLILTNYFAPEPLAREEVAALIGKIAGSAS</sequence>